<proteinExistence type="predicted"/>
<protein>
    <submittedName>
        <fullName evidence="1">Uncharacterized protein</fullName>
    </submittedName>
</protein>
<dbReference type="Proteomes" id="UP001159363">
    <property type="component" value="Chromosome X"/>
</dbReference>
<evidence type="ECO:0000313" key="2">
    <source>
        <dbReference type="Proteomes" id="UP001159363"/>
    </source>
</evidence>
<comment type="caution">
    <text evidence="1">The sequence shown here is derived from an EMBL/GenBank/DDBJ whole genome shotgun (WGS) entry which is preliminary data.</text>
</comment>
<gene>
    <name evidence="1" type="ORF">PR048_012141</name>
</gene>
<sequence>MQSSVAEAGIGCTSPGRKMFTWGAGQRMDTGAMHRSHLFPERNTPLTPLIHPPNPLHTSYQASSLYIPRRCIHFFGHPSDCVRLKIQRGGRVVVRLLASHHLETGSIPGWVTPGFSHVWVFSGISRFPYPCIPVVFHTSITLISSQDVDVMSLPNLFTHSRRFDPYSKKFYNHVHNHLIYTSHGATVAEQLARWPPTKVIRAQSPAWSLRIFACGNRAGRCHWLAGFLGDLPPPPPLHSGAAPYSPQSPSSALKTSMLRAVQISLLHVSPNAVDIALVFLLQRDINVSRLPPRQTVTAGRRFFFLGELLFLTLFHFGAAPYSPRFTLIGSQDLDVKSCPNLFTQRTLICIVYDSDSRFMPFIRHALDNSAPIADSQGNKKRIPYCQMWGNTGATTNEQTSEVRLYKGLWSLAYRSLNSRSFPIQ</sequence>
<name>A0ABQ9HNR2_9NEOP</name>
<accession>A0ABQ9HNR2</accession>
<organism evidence="1 2">
    <name type="scientific">Dryococelus australis</name>
    <dbReference type="NCBI Taxonomy" id="614101"/>
    <lineage>
        <taxon>Eukaryota</taxon>
        <taxon>Metazoa</taxon>
        <taxon>Ecdysozoa</taxon>
        <taxon>Arthropoda</taxon>
        <taxon>Hexapoda</taxon>
        <taxon>Insecta</taxon>
        <taxon>Pterygota</taxon>
        <taxon>Neoptera</taxon>
        <taxon>Polyneoptera</taxon>
        <taxon>Phasmatodea</taxon>
        <taxon>Verophasmatodea</taxon>
        <taxon>Anareolatae</taxon>
        <taxon>Phasmatidae</taxon>
        <taxon>Eurycanthinae</taxon>
        <taxon>Dryococelus</taxon>
    </lineage>
</organism>
<dbReference type="EMBL" id="JARBHB010000004">
    <property type="protein sequence ID" value="KAJ8885935.1"/>
    <property type="molecule type" value="Genomic_DNA"/>
</dbReference>
<reference evidence="1 2" key="1">
    <citation type="submission" date="2023-02" db="EMBL/GenBank/DDBJ databases">
        <title>LHISI_Scaffold_Assembly.</title>
        <authorList>
            <person name="Stuart O.P."/>
            <person name="Cleave R."/>
            <person name="Magrath M.J.L."/>
            <person name="Mikheyev A.S."/>
        </authorList>
    </citation>
    <scope>NUCLEOTIDE SEQUENCE [LARGE SCALE GENOMIC DNA]</scope>
    <source>
        <strain evidence="1">Daus_M_001</strain>
        <tissue evidence="1">Leg muscle</tissue>
    </source>
</reference>
<keyword evidence="2" id="KW-1185">Reference proteome</keyword>
<evidence type="ECO:0000313" key="1">
    <source>
        <dbReference type="EMBL" id="KAJ8885935.1"/>
    </source>
</evidence>